<dbReference type="Pfam" id="PF03631">
    <property type="entry name" value="Virul_fac_BrkB"/>
    <property type="match status" value="1"/>
</dbReference>
<evidence type="ECO:0000256" key="6">
    <source>
        <dbReference type="SAM" id="MobiDB-lite"/>
    </source>
</evidence>
<accession>A0A285EHP4</accession>
<evidence type="ECO:0000256" key="3">
    <source>
        <dbReference type="ARBA" id="ARBA00022692"/>
    </source>
</evidence>
<reference evidence="8 9" key="1">
    <citation type="submission" date="2017-09" db="EMBL/GenBank/DDBJ databases">
        <authorList>
            <person name="Ehlers B."/>
            <person name="Leendertz F.H."/>
        </authorList>
    </citation>
    <scope>NUCLEOTIDE SEQUENCE [LARGE SCALE GENOMIC DNA]</scope>
    <source>
        <strain evidence="8 9">DSM 46844</strain>
    </source>
</reference>
<dbReference type="RefSeq" id="WP_097208453.1">
    <property type="nucleotide sequence ID" value="NZ_JACHXB010000002.1"/>
</dbReference>
<dbReference type="Proteomes" id="UP000219514">
    <property type="component" value="Unassembled WGS sequence"/>
</dbReference>
<evidence type="ECO:0000313" key="8">
    <source>
        <dbReference type="EMBL" id="SNX98517.1"/>
    </source>
</evidence>
<evidence type="ECO:0000256" key="1">
    <source>
        <dbReference type="ARBA" id="ARBA00004651"/>
    </source>
</evidence>
<dbReference type="InterPro" id="IPR017039">
    <property type="entry name" value="Virul_fac_BrkB"/>
</dbReference>
<dbReference type="GO" id="GO:0005886">
    <property type="term" value="C:plasma membrane"/>
    <property type="evidence" value="ECO:0007669"/>
    <property type="project" value="UniProtKB-SubCell"/>
</dbReference>
<gene>
    <name evidence="8" type="ORF">SAMN06893097_11131</name>
</gene>
<keyword evidence="2" id="KW-1003">Cell membrane</keyword>
<feature type="transmembrane region" description="Helical" evidence="7">
    <location>
        <begin position="211"/>
        <end position="233"/>
    </location>
</feature>
<evidence type="ECO:0000256" key="4">
    <source>
        <dbReference type="ARBA" id="ARBA00022989"/>
    </source>
</evidence>
<keyword evidence="9" id="KW-1185">Reference proteome</keyword>
<feature type="transmembrane region" description="Helical" evidence="7">
    <location>
        <begin position="34"/>
        <end position="63"/>
    </location>
</feature>
<comment type="subcellular location">
    <subcellularLocation>
        <location evidence="1">Cell membrane</location>
        <topology evidence="1">Multi-pass membrane protein</topology>
    </subcellularLocation>
</comment>
<evidence type="ECO:0000256" key="2">
    <source>
        <dbReference type="ARBA" id="ARBA00022475"/>
    </source>
</evidence>
<dbReference type="OrthoDB" id="3349406at2"/>
<keyword evidence="3 7" id="KW-0812">Transmembrane</keyword>
<feature type="transmembrane region" description="Helical" evidence="7">
    <location>
        <begin position="144"/>
        <end position="170"/>
    </location>
</feature>
<dbReference type="PANTHER" id="PTHR30213:SF1">
    <property type="entry name" value="INNER MEMBRANE PROTEIN YHJD"/>
    <property type="match status" value="1"/>
</dbReference>
<dbReference type="AlphaFoldDB" id="A0A285EHP4"/>
<protein>
    <submittedName>
        <fullName evidence="8">YihY family inner membrane protein</fullName>
    </submittedName>
</protein>
<evidence type="ECO:0000256" key="7">
    <source>
        <dbReference type="SAM" id="Phobius"/>
    </source>
</evidence>
<keyword evidence="4 7" id="KW-1133">Transmembrane helix</keyword>
<name>A0A285EHP4_9ACTN</name>
<feature type="transmembrane region" description="Helical" evidence="7">
    <location>
        <begin position="92"/>
        <end position="112"/>
    </location>
</feature>
<dbReference type="EMBL" id="OBDO01000011">
    <property type="protein sequence ID" value="SNX98517.1"/>
    <property type="molecule type" value="Genomic_DNA"/>
</dbReference>
<feature type="transmembrane region" description="Helical" evidence="7">
    <location>
        <begin position="245"/>
        <end position="268"/>
    </location>
</feature>
<keyword evidence="5 7" id="KW-0472">Membrane</keyword>
<sequence>MTITERVDRFQRRHPGAGFPIAVLYKFFDDDGHFLAALITYYGFLALFPVLLLLATVLGLVLAGDPELQQRLLDSALAEFPVIGPQLGTPEALGGGFTGVVVGGLVALYGALGLGQAMQHTMNTVWAVPRHRRPDPFTSRGRSLLLLCTLGVLVLASTVLSALGSGAAAYGGGFSGAVHVLVTVASVLVNAGVFVLGFRITTARRLTVRQVLPGALAAAVLWQLLQSFGGVYVARVVANASAVDAVFALVLGLIAFIYVAAFALVLCAEVNVVRVDRLHPRALLTPFIDHDDLTEGDERVFAGAAHAQRAVRHQRVDVSFEGEEDGRASSPGEVEDPDGQPQDGGPPAAGGEGTVDAGSVNDPERRR</sequence>
<evidence type="ECO:0000313" key="9">
    <source>
        <dbReference type="Proteomes" id="UP000219514"/>
    </source>
</evidence>
<dbReference type="PANTHER" id="PTHR30213">
    <property type="entry name" value="INNER MEMBRANE PROTEIN YHJD"/>
    <property type="match status" value="1"/>
</dbReference>
<proteinExistence type="predicted"/>
<organism evidence="8 9">
    <name type="scientific">Geodermatophilus sabuli</name>
    <dbReference type="NCBI Taxonomy" id="1564158"/>
    <lineage>
        <taxon>Bacteria</taxon>
        <taxon>Bacillati</taxon>
        <taxon>Actinomycetota</taxon>
        <taxon>Actinomycetes</taxon>
        <taxon>Geodermatophilales</taxon>
        <taxon>Geodermatophilaceae</taxon>
        <taxon>Geodermatophilus</taxon>
    </lineage>
</organism>
<feature type="region of interest" description="Disordered" evidence="6">
    <location>
        <begin position="316"/>
        <end position="367"/>
    </location>
</feature>
<feature type="transmembrane region" description="Helical" evidence="7">
    <location>
        <begin position="176"/>
        <end position="199"/>
    </location>
</feature>
<evidence type="ECO:0000256" key="5">
    <source>
        <dbReference type="ARBA" id="ARBA00023136"/>
    </source>
</evidence>